<proteinExistence type="predicted"/>
<dbReference type="InterPro" id="IPR036291">
    <property type="entry name" value="NAD(P)-bd_dom_sf"/>
</dbReference>
<dbReference type="Proteomes" id="UP000253508">
    <property type="component" value="Unassembled WGS sequence"/>
</dbReference>
<dbReference type="SUPFAM" id="SSF50129">
    <property type="entry name" value="GroES-like"/>
    <property type="match status" value="1"/>
</dbReference>
<dbReference type="RefSeq" id="WP_114118665.1">
    <property type="nucleotide sequence ID" value="NZ_BMHU01000005.1"/>
</dbReference>
<dbReference type="CDD" id="cd05289">
    <property type="entry name" value="MDR_like_2"/>
    <property type="match status" value="1"/>
</dbReference>
<dbReference type="Gene3D" id="3.90.180.10">
    <property type="entry name" value="Medium-chain alcohol dehydrogenases, catalytic domain"/>
    <property type="match status" value="1"/>
</dbReference>
<keyword evidence="4" id="KW-1185">Reference proteome</keyword>
<dbReference type="InterPro" id="IPR011032">
    <property type="entry name" value="GroES-like_sf"/>
</dbReference>
<evidence type="ECO:0000313" key="4">
    <source>
        <dbReference type="Proteomes" id="UP000253508"/>
    </source>
</evidence>
<dbReference type="PANTHER" id="PTHR44154">
    <property type="entry name" value="QUINONE OXIDOREDUCTASE"/>
    <property type="match status" value="1"/>
</dbReference>
<evidence type="ECO:0000313" key="3">
    <source>
        <dbReference type="EMBL" id="RCK57228.1"/>
    </source>
</evidence>
<dbReference type="OrthoDB" id="9801186at2"/>
<dbReference type="Gene3D" id="3.40.50.720">
    <property type="entry name" value="NAD(P)-binding Rossmann-like Domain"/>
    <property type="match status" value="1"/>
</dbReference>
<dbReference type="InterPro" id="IPR013149">
    <property type="entry name" value="ADH-like_C"/>
</dbReference>
<dbReference type="Pfam" id="PF08240">
    <property type="entry name" value="ADH_N"/>
    <property type="match status" value="1"/>
</dbReference>
<evidence type="ECO:0000259" key="2">
    <source>
        <dbReference type="SMART" id="SM00829"/>
    </source>
</evidence>
<evidence type="ECO:0000256" key="1">
    <source>
        <dbReference type="ARBA" id="ARBA00022857"/>
    </source>
</evidence>
<comment type="caution">
    <text evidence="3">The sequence shown here is derived from an EMBL/GenBank/DDBJ whole genome shotgun (WGS) entry which is preliminary data.</text>
</comment>
<dbReference type="InterPro" id="IPR051603">
    <property type="entry name" value="Zinc-ADH_QOR/CCCR"/>
</dbReference>
<dbReference type="InterPro" id="IPR020843">
    <property type="entry name" value="ER"/>
</dbReference>
<dbReference type="PANTHER" id="PTHR44154:SF1">
    <property type="entry name" value="QUINONE OXIDOREDUCTASE"/>
    <property type="match status" value="1"/>
</dbReference>
<feature type="domain" description="Enoyl reductase (ER)" evidence="2">
    <location>
        <begin position="11"/>
        <end position="310"/>
    </location>
</feature>
<reference evidence="3 4" key="1">
    <citation type="submission" date="2018-07" db="EMBL/GenBank/DDBJ databases">
        <title>Microbacterium endoborsara sp. nov., a novel actinobacterium isolated from Borszczowia aralocaspica.</title>
        <authorList>
            <person name="An D."/>
        </authorList>
    </citation>
    <scope>NUCLEOTIDE SEQUENCE [LARGE SCALE GENOMIC DNA]</scope>
    <source>
        <strain evidence="3 4">C1.15228</strain>
    </source>
</reference>
<dbReference type="AlphaFoldDB" id="A0A367XUD3"/>
<sequence length="312" mass="31343">MAQVVQFSTFGGSEVLEVASVPDPVPAAGQIVVAVEAVGVNPIERKLRSGIRPLSGNGPWRTGSDGAGTVTAVGEGVDGFRVGDPVAFGGASGAYATSVAVKAEKAHLRPAGVTAAQGAALGIPAGTAYQAIRSLGIREDDTLLIHGGSGSVGQAAIQFAVLTGARVIATTSDARAERVGDLGAEPVLYGDGVTGRVLEVAPEGVTAILDCAGADGVLEASLELLEDKNRIATIVLGAKADEMGLRAFSGGSATPLTPQQLTWRAEALPIALALIATEYFDVEIGQTFPLDQAAAAQDANENGAAGKVILVP</sequence>
<protein>
    <submittedName>
        <fullName evidence="3">NADP-dependent oxidoreductase</fullName>
    </submittedName>
</protein>
<dbReference type="SMART" id="SM00829">
    <property type="entry name" value="PKS_ER"/>
    <property type="match status" value="1"/>
</dbReference>
<accession>A0A367XUD3</accession>
<organism evidence="3 4">
    <name type="scientific">Microbacterium sorbitolivorans</name>
    <dbReference type="NCBI Taxonomy" id="1867410"/>
    <lineage>
        <taxon>Bacteria</taxon>
        <taxon>Bacillati</taxon>
        <taxon>Actinomycetota</taxon>
        <taxon>Actinomycetes</taxon>
        <taxon>Micrococcales</taxon>
        <taxon>Microbacteriaceae</taxon>
        <taxon>Microbacterium</taxon>
    </lineage>
</organism>
<name>A0A367XUD3_9MICO</name>
<dbReference type="SUPFAM" id="SSF51735">
    <property type="entry name" value="NAD(P)-binding Rossmann-fold domains"/>
    <property type="match status" value="1"/>
</dbReference>
<dbReference type="InterPro" id="IPR013154">
    <property type="entry name" value="ADH-like_N"/>
</dbReference>
<gene>
    <name evidence="3" type="ORF">DTO57_13070</name>
</gene>
<keyword evidence="1" id="KW-0521">NADP</keyword>
<dbReference type="Pfam" id="PF00107">
    <property type="entry name" value="ADH_zinc_N"/>
    <property type="match status" value="1"/>
</dbReference>
<dbReference type="EMBL" id="QORO01000005">
    <property type="protein sequence ID" value="RCK57228.1"/>
    <property type="molecule type" value="Genomic_DNA"/>
</dbReference>
<dbReference type="GO" id="GO:0016491">
    <property type="term" value="F:oxidoreductase activity"/>
    <property type="evidence" value="ECO:0007669"/>
    <property type="project" value="InterPro"/>
</dbReference>